<dbReference type="InterPro" id="IPR018392">
    <property type="entry name" value="LysM"/>
</dbReference>
<evidence type="ECO:0000313" key="4">
    <source>
        <dbReference type="Proteomes" id="UP000639606"/>
    </source>
</evidence>
<keyword evidence="1" id="KW-0812">Transmembrane</keyword>
<dbReference type="InterPro" id="IPR036779">
    <property type="entry name" value="LysM_dom_sf"/>
</dbReference>
<proteinExistence type="predicted"/>
<evidence type="ECO:0000256" key="1">
    <source>
        <dbReference type="SAM" id="Phobius"/>
    </source>
</evidence>
<reference evidence="3" key="2">
    <citation type="submission" date="2020-09" db="EMBL/GenBank/DDBJ databases">
        <authorList>
            <person name="Sun Q."/>
            <person name="Ohkuma M."/>
        </authorList>
    </citation>
    <scope>NUCLEOTIDE SEQUENCE</scope>
    <source>
        <strain evidence="3">JCM 3313</strain>
    </source>
</reference>
<dbReference type="SMART" id="SM00257">
    <property type="entry name" value="LysM"/>
    <property type="match status" value="1"/>
</dbReference>
<accession>A0A918ED24</accession>
<dbReference type="AlphaFoldDB" id="A0A918ED24"/>
<sequence>MAVVIGTRDGFALVDGAGADDVALGRGLHPGPRVLRRFDVADHRRPAGRRRPVAVTTVPEVAACEVRPRRHPALRLLASALATAAVAVGLAALYLHASGGTGVPERVDTAHVQVGETLRDVARRAAPNSDPDAVVARIRELNGLTDTAVVPGQSLLVPDGNTAD</sequence>
<protein>
    <recommendedName>
        <fullName evidence="2">LysM domain-containing protein</fullName>
    </recommendedName>
</protein>
<gene>
    <name evidence="3" type="ORF">GCM10010185_09980</name>
</gene>
<keyword evidence="1" id="KW-0472">Membrane</keyword>
<comment type="caution">
    <text evidence="3">The sequence shown here is derived from an EMBL/GenBank/DDBJ whole genome shotgun (WGS) entry which is preliminary data.</text>
</comment>
<evidence type="ECO:0000259" key="2">
    <source>
        <dbReference type="SMART" id="SM00257"/>
    </source>
</evidence>
<dbReference type="Gene3D" id="3.10.350.10">
    <property type="entry name" value="LysM domain"/>
    <property type="match status" value="1"/>
</dbReference>
<organism evidence="3 4">
    <name type="scientific">Saccharothrix coeruleofusca</name>
    <dbReference type="NCBI Taxonomy" id="33919"/>
    <lineage>
        <taxon>Bacteria</taxon>
        <taxon>Bacillati</taxon>
        <taxon>Actinomycetota</taxon>
        <taxon>Actinomycetes</taxon>
        <taxon>Pseudonocardiales</taxon>
        <taxon>Pseudonocardiaceae</taxon>
        <taxon>Saccharothrix</taxon>
    </lineage>
</organism>
<dbReference type="Pfam" id="PF01476">
    <property type="entry name" value="LysM"/>
    <property type="match status" value="1"/>
</dbReference>
<keyword evidence="4" id="KW-1185">Reference proteome</keyword>
<evidence type="ECO:0000313" key="3">
    <source>
        <dbReference type="EMBL" id="GGP40897.1"/>
    </source>
</evidence>
<feature type="domain" description="LysM" evidence="2">
    <location>
        <begin position="109"/>
        <end position="158"/>
    </location>
</feature>
<keyword evidence="1" id="KW-1133">Transmembrane helix</keyword>
<reference evidence="3" key="1">
    <citation type="journal article" date="2014" name="Int. J. Syst. Evol. Microbiol.">
        <title>Complete genome sequence of Corynebacterium casei LMG S-19264T (=DSM 44701T), isolated from a smear-ripened cheese.</title>
        <authorList>
            <consortium name="US DOE Joint Genome Institute (JGI-PGF)"/>
            <person name="Walter F."/>
            <person name="Albersmeier A."/>
            <person name="Kalinowski J."/>
            <person name="Ruckert C."/>
        </authorList>
    </citation>
    <scope>NUCLEOTIDE SEQUENCE</scope>
    <source>
        <strain evidence="3">JCM 3313</strain>
    </source>
</reference>
<feature type="transmembrane region" description="Helical" evidence="1">
    <location>
        <begin position="76"/>
        <end position="97"/>
    </location>
</feature>
<dbReference type="Proteomes" id="UP000639606">
    <property type="component" value="Unassembled WGS sequence"/>
</dbReference>
<name>A0A918ED24_9PSEU</name>
<dbReference type="EMBL" id="BMRG01000002">
    <property type="protein sequence ID" value="GGP40897.1"/>
    <property type="molecule type" value="Genomic_DNA"/>
</dbReference>
<dbReference type="RefSeq" id="WP_189221880.1">
    <property type="nucleotide sequence ID" value="NZ_BMRG01000002.1"/>
</dbReference>